<evidence type="ECO:0000256" key="4">
    <source>
        <dbReference type="ARBA" id="ARBA00022989"/>
    </source>
</evidence>
<keyword evidence="9" id="KW-1185">Reference proteome</keyword>
<dbReference type="GO" id="GO:0016020">
    <property type="term" value="C:membrane"/>
    <property type="evidence" value="ECO:0007669"/>
    <property type="project" value="UniProtKB-SubCell"/>
</dbReference>
<evidence type="ECO:0000256" key="1">
    <source>
        <dbReference type="ARBA" id="ARBA00004141"/>
    </source>
</evidence>
<evidence type="ECO:0000313" key="8">
    <source>
        <dbReference type="EnsemblMetazoa" id="KAF7488210.1"/>
    </source>
</evidence>
<dbReference type="Proteomes" id="UP000070412">
    <property type="component" value="Unassembled WGS sequence"/>
</dbReference>
<reference evidence="7" key="2">
    <citation type="submission" date="2020-01" db="EMBL/GenBank/DDBJ databases">
        <authorList>
            <person name="Korhonen P.K.K."/>
            <person name="Guangxu M.G."/>
            <person name="Wang T.W."/>
            <person name="Stroehlein A.J.S."/>
            <person name="Young N.D."/>
            <person name="Ang C.-S.A."/>
            <person name="Fernando D.W.F."/>
            <person name="Lu H.L."/>
            <person name="Taylor S.T."/>
            <person name="Ehtesham M.E.M."/>
            <person name="Najaraj S.H.N."/>
            <person name="Harsha G.H.G."/>
            <person name="Madugundu A.M."/>
            <person name="Renuse S.R."/>
            <person name="Holt D.H."/>
            <person name="Pandey A.P."/>
            <person name="Papenfuss A.P."/>
            <person name="Gasser R.B.G."/>
            <person name="Fischer K.F."/>
        </authorList>
    </citation>
    <scope>NUCLEOTIDE SEQUENCE</scope>
    <source>
        <strain evidence="7">SSS_KF_BRIS2020</strain>
    </source>
</reference>
<feature type="transmembrane region" description="Helical" evidence="6">
    <location>
        <begin position="199"/>
        <end position="218"/>
    </location>
</feature>
<evidence type="ECO:0000313" key="7">
    <source>
        <dbReference type="EMBL" id="KAF7488210.1"/>
    </source>
</evidence>
<sequence length="249" mass="28852">MSQNISSSPIQILTSSSNLDLDWDTLDEPISKTIIRDLQNIQSKLKYVMLPFAYDSVSIYSNICKNWDLWGPFIFSAFLSFSIKKCDQEQSDCSNDPSNQHQSDFSTFFVLLWIGLGVLSINFVLLSKSRPQTAYEEFDHFTADNLTRSNRKFYPMSFFQSLSIFGYFLAIPCIGVLLQKSTLLIINRQDSGYFLFEKFIIIFFCCFLYPFVSLNQIFSANIHSDKYFLTVFPIGLLLIVLTFYIYTFI</sequence>
<feature type="transmembrane region" description="Helical" evidence="6">
    <location>
        <begin position="227"/>
        <end position="246"/>
    </location>
</feature>
<keyword evidence="4 6" id="KW-1133">Transmembrane helix</keyword>
<evidence type="ECO:0000256" key="5">
    <source>
        <dbReference type="ARBA" id="ARBA00023136"/>
    </source>
</evidence>
<dbReference type="PANTHER" id="PTHR21236:SF1">
    <property type="entry name" value="PROTEIN YIPF6"/>
    <property type="match status" value="1"/>
</dbReference>
<dbReference type="InterPro" id="IPR045231">
    <property type="entry name" value="Yip1/4-like"/>
</dbReference>
<feature type="transmembrane region" description="Helical" evidence="6">
    <location>
        <begin position="158"/>
        <end position="179"/>
    </location>
</feature>
<dbReference type="GO" id="GO:0005802">
    <property type="term" value="C:trans-Golgi network"/>
    <property type="evidence" value="ECO:0007669"/>
    <property type="project" value="TreeGrafter"/>
</dbReference>
<gene>
    <name evidence="7" type="primary">SSS_288g</name>
    <name evidence="7" type="ORF">SSS_288</name>
</gene>
<proteinExistence type="inferred from homology"/>
<accession>A0A834R1W0</accession>
<comment type="similarity">
    <text evidence="2">Belongs to the YIP1 family.</text>
</comment>
<evidence type="ECO:0000256" key="2">
    <source>
        <dbReference type="ARBA" id="ARBA00010596"/>
    </source>
</evidence>
<dbReference type="EnsemblMetazoa" id="SSS_288s_mrna">
    <property type="protein sequence ID" value="KAF7488210.1"/>
    <property type="gene ID" value="SSS_288"/>
</dbReference>
<keyword evidence="3 6" id="KW-0812">Transmembrane</keyword>
<evidence type="ECO:0000256" key="3">
    <source>
        <dbReference type="ARBA" id="ARBA00022692"/>
    </source>
</evidence>
<comment type="subcellular location">
    <subcellularLocation>
        <location evidence="1">Membrane</location>
        <topology evidence="1">Multi-pass membrane protein</topology>
    </subcellularLocation>
</comment>
<name>A0A834R1W0_SARSC</name>
<keyword evidence="5 6" id="KW-0472">Membrane</keyword>
<protein>
    <submittedName>
        <fullName evidence="7">Protein YIPF6</fullName>
    </submittedName>
</protein>
<evidence type="ECO:0000313" key="9">
    <source>
        <dbReference type="Proteomes" id="UP000070412"/>
    </source>
</evidence>
<reference evidence="9" key="1">
    <citation type="journal article" date="2020" name="PLoS Negl. Trop. Dis.">
        <title>High-quality nuclear genome for Sarcoptes scabiei-A critical resource for a neglected parasite.</title>
        <authorList>
            <person name="Korhonen P.K."/>
            <person name="Gasser R.B."/>
            <person name="Ma G."/>
            <person name="Wang T."/>
            <person name="Stroehlein A.J."/>
            <person name="Young N.D."/>
            <person name="Ang C.S."/>
            <person name="Fernando D.D."/>
            <person name="Lu H.C."/>
            <person name="Taylor S."/>
            <person name="Reynolds S.L."/>
            <person name="Mofiz E."/>
            <person name="Najaraj S.H."/>
            <person name="Gowda H."/>
            <person name="Madugundu A."/>
            <person name="Renuse S."/>
            <person name="Holt D."/>
            <person name="Pandey A."/>
            <person name="Papenfuss A.T."/>
            <person name="Fischer K."/>
        </authorList>
    </citation>
    <scope>NUCLEOTIDE SEQUENCE [LARGE SCALE GENOMIC DNA]</scope>
</reference>
<dbReference type="AlphaFoldDB" id="A0A834R1W0"/>
<organism evidence="7">
    <name type="scientific">Sarcoptes scabiei</name>
    <name type="common">Itch mite</name>
    <name type="synonym">Acarus scabiei</name>
    <dbReference type="NCBI Taxonomy" id="52283"/>
    <lineage>
        <taxon>Eukaryota</taxon>
        <taxon>Metazoa</taxon>
        <taxon>Ecdysozoa</taxon>
        <taxon>Arthropoda</taxon>
        <taxon>Chelicerata</taxon>
        <taxon>Arachnida</taxon>
        <taxon>Acari</taxon>
        <taxon>Acariformes</taxon>
        <taxon>Sarcoptiformes</taxon>
        <taxon>Astigmata</taxon>
        <taxon>Psoroptidia</taxon>
        <taxon>Sarcoptoidea</taxon>
        <taxon>Sarcoptidae</taxon>
        <taxon>Sarcoptinae</taxon>
        <taxon>Sarcoptes</taxon>
    </lineage>
</organism>
<feature type="transmembrane region" description="Helical" evidence="6">
    <location>
        <begin position="105"/>
        <end position="126"/>
    </location>
</feature>
<dbReference type="EMBL" id="WVUK01000066">
    <property type="protein sequence ID" value="KAF7488210.1"/>
    <property type="molecule type" value="Genomic_DNA"/>
</dbReference>
<evidence type="ECO:0000256" key="6">
    <source>
        <dbReference type="SAM" id="Phobius"/>
    </source>
</evidence>
<dbReference type="GO" id="GO:0006888">
    <property type="term" value="P:endoplasmic reticulum to Golgi vesicle-mediated transport"/>
    <property type="evidence" value="ECO:0007669"/>
    <property type="project" value="InterPro"/>
</dbReference>
<dbReference type="OrthoDB" id="411251at2759"/>
<reference evidence="8" key="3">
    <citation type="submission" date="2022-06" db="UniProtKB">
        <authorList>
            <consortium name="EnsemblMetazoa"/>
        </authorList>
    </citation>
    <scope>IDENTIFICATION</scope>
</reference>
<dbReference type="PANTHER" id="PTHR21236">
    <property type="entry name" value="GOLGI MEMBRANE PROTEIN YIP1"/>
    <property type="match status" value="1"/>
</dbReference>